<dbReference type="InterPro" id="IPR036271">
    <property type="entry name" value="Tet_transcr_reg_TetR-rel_C_sf"/>
</dbReference>
<evidence type="ECO:0000313" key="5">
    <source>
        <dbReference type="EMBL" id="AHI23373.1"/>
    </source>
</evidence>
<evidence type="ECO:0000256" key="3">
    <source>
        <dbReference type="SAM" id="MobiDB-lite"/>
    </source>
</evidence>
<reference evidence="5 6" key="1">
    <citation type="submission" date="2013-02" db="EMBL/GenBank/DDBJ databases">
        <title>The complete genome sequence of Corynebacterium vitaeruminis DSM 20294.</title>
        <authorList>
            <person name="Ruckert C."/>
            <person name="Albersmeier A."/>
            <person name="Kalinowski J."/>
        </authorList>
    </citation>
    <scope>NUCLEOTIDE SEQUENCE [LARGE SCALE GENOMIC DNA]</scope>
    <source>
        <strain evidence="6">ATCC 10234</strain>
    </source>
</reference>
<feature type="DNA-binding region" description="H-T-H motif" evidence="2">
    <location>
        <begin position="48"/>
        <end position="67"/>
    </location>
</feature>
<evidence type="ECO:0000259" key="4">
    <source>
        <dbReference type="PROSITE" id="PS50977"/>
    </source>
</evidence>
<dbReference type="PROSITE" id="PS50977">
    <property type="entry name" value="HTH_TETR_2"/>
    <property type="match status" value="1"/>
</dbReference>
<dbReference type="InterPro" id="IPR041474">
    <property type="entry name" value="NicS_C"/>
</dbReference>
<dbReference type="InterPro" id="IPR009057">
    <property type="entry name" value="Homeodomain-like_sf"/>
</dbReference>
<dbReference type="InterPro" id="IPR001647">
    <property type="entry name" value="HTH_TetR"/>
</dbReference>
<dbReference type="HOGENOM" id="CLU_069356_1_2_11"/>
<dbReference type="EMBL" id="CP004353">
    <property type="protein sequence ID" value="AHI23373.1"/>
    <property type="molecule type" value="Genomic_DNA"/>
</dbReference>
<dbReference type="GO" id="GO:0003677">
    <property type="term" value="F:DNA binding"/>
    <property type="evidence" value="ECO:0007669"/>
    <property type="project" value="UniProtKB-UniRule"/>
</dbReference>
<dbReference type="Proteomes" id="UP000019222">
    <property type="component" value="Chromosome"/>
</dbReference>
<dbReference type="PATRIC" id="fig|1224164.3.peg.2009"/>
<dbReference type="InterPro" id="IPR050109">
    <property type="entry name" value="HTH-type_TetR-like_transc_reg"/>
</dbReference>
<dbReference type="PANTHER" id="PTHR30328">
    <property type="entry name" value="TRANSCRIPTIONAL REPRESSOR"/>
    <property type="match status" value="1"/>
</dbReference>
<organism evidence="5 6">
    <name type="scientific">Corynebacterium vitaeruminis DSM 20294</name>
    <dbReference type="NCBI Taxonomy" id="1224164"/>
    <lineage>
        <taxon>Bacteria</taxon>
        <taxon>Bacillati</taxon>
        <taxon>Actinomycetota</taxon>
        <taxon>Actinomycetes</taxon>
        <taxon>Mycobacteriales</taxon>
        <taxon>Corynebacteriaceae</taxon>
        <taxon>Corynebacterium</taxon>
    </lineage>
</organism>
<sequence>MKDLISDEREPQAESAASTEIDHNEVCPDTVLDIAMQHFAADGFADTKLENIAKESGMSKRMIHYHFGDKRGLYNRCLAKAVTYLRPTQEEVQLDTTVPVEGIRQIVEALFRCFVVHPEAVRLLVMENLHHFGKVTDRRILSDKSEVILQLDKLLMKGQDSGAFRPGISAQDVFTLIVSIAVFRISNRSITMNLYGVDTMDEENTAGMARLASDATLAFLTSNLKSTSDAVSYLTVSLGTETELIDESDSTYDISGTVFE</sequence>
<accession>W5YA33</accession>
<dbReference type="Pfam" id="PF17938">
    <property type="entry name" value="TetR_C_29"/>
    <property type="match status" value="1"/>
</dbReference>
<evidence type="ECO:0000256" key="2">
    <source>
        <dbReference type="PROSITE-ProRule" id="PRU00335"/>
    </source>
</evidence>
<dbReference type="Gene3D" id="1.10.357.10">
    <property type="entry name" value="Tetracycline Repressor, domain 2"/>
    <property type="match status" value="1"/>
</dbReference>
<dbReference type="AlphaFoldDB" id="W5YA33"/>
<dbReference type="GO" id="GO:0006355">
    <property type="term" value="P:regulation of DNA-templated transcription"/>
    <property type="evidence" value="ECO:0007669"/>
    <property type="project" value="UniProtKB-ARBA"/>
</dbReference>
<dbReference type="PANTHER" id="PTHR30328:SF54">
    <property type="entry name" value="HTH-TYPE TRANSCRIPTIONAL REPRESSOR SCO4008"/>
    <property type="match status" value="1"/>
</dbReference>
<dbReference type="STRING" id="1224164.B843_09940"/>
<dbReference type="PRINTS" id="PR00455">
    <property type="entry name" value="HTHTETR"/>
</dbReference>
<dbReference type="eggNOG" id="COG1309">
    <property type="taxonomic scope" value="Bacteria"/>
</dbReference>
<evidence type="ECO:0000313" key="6">
    <source>
        <dbReference type="Proteomes" id="UP000019222"/>
    </source>
</evidence>
<proteinExistence type="predicted"/>
<keyword evidence="1 2" id="KW-0238">DNA-binding</keyword>
<gene>
    <name evidence="5" type="ORF">B843_09940</name>
</gene>
<dbReference type="KEGG" id="cvt:B843_09940"/>
<dbReference type="SUPFAM" id="SSF48498">
    <property type="entry name" value="Tetracyclin repressor-like, C-terminal domain"/>
    <property type="match status" value="1"/>
</dbReference>
<feature type="domain" description="HTH tetR-type" evidence="4">
    <location>
        <begin position="25"/>
        <end position="85"/>
    </location>
</feature>
<feature type="compositionally biased region" description="Basic and acidic residues" evidence="3">
    <location>
        <begin position="1"/>
        <end position="12"/>
    </location>
</feature>
<keyword evidence="6" id="KW-1185">Reference proteome</keyword>
<name>W5YA33_9CORY</name>
<evidence type="ECO:0000256" key="1">
    <source>
        <dbReference type="ARBA" id="ARBA00023125"/>
    </source>
</evidence>
<feature type="region of interest" description="Disordered" evidence="3">
    <location>
        <begin position="1"/>
        <end position="21"/>
    </location>
</feature>
<dbReference type="SUPFAM" id="SSF46689">
    <property type="entry name" value="Homeodomain-like"/>
    <property type="match status" value="1"/>
</dbReference>
<protein>
    <submittedName>
        <fullName evidence="5">TetR family regulatory protein</fullName>
    </submittedName>
</protein>
<dbReference type="Pfam" id="PF00440">
    <property type="entry name" value="TetR_N"/>
    <property type="match status" value="1"/>
</dbReference>